<accession>A0A6A0BAF0</accession>
<dbReference type="AlphaFoldDB" id="A0A6A0BAF0"/>
<dbReference type="RefSeq" id="WP_172357918.1">
    <property type="nucleotide sequence ID" value="NZ_BLLH01000016.1"/>
</dbReference>
<sequence length="56" mass="6507">MSNSLKKPSKSMTFEEARAIAKETNLPIVEKLIDYLLDELEKNYCKKTNEKEITTK</sequence>
<evidence type="ECO:0000313" key="2">
    <source>
        <dbReference type="Proteomes" id="UP000475928"/>
    </source>
</evidence>
<gene>
    <name evidence="1" type="ORF">Hs20B_18260</name>
</gene>
<organism evidence="1 2">
    <name type="scientific">Pseudolactococcus insecticola</name>
    <dbReference type="NCBI Taxonomy" id="2709158"/>
    <lineage>
        <taxon>Bacteria</taxon>
        <taxon>Bacillati</taxon>
        <taxon>Bacillota</taxon>
        <taxon>Bacilli</taxon>
        <taxon>Lactobacillales</taxon>
        <taxon>Streptococcaceae</taxon>
        <taxon>Pseudolactococcus</taxon>
    </lineage>
</organism>
<keyword evidence="2" id="KW-1185">Reference proteome</keyword>
<reference evidence="1 2" key="1">
    <citation type="submission" date="2020-02" db="EMBL/GenBank/DDBJ databases">
        <title>Draft genome sequence of Lactococcus sp. Hs20B0-1.</title>
        <authorList>
            <person name="Noda S."/>
            <person name="Yuki M."/>
            <person name="Ohkuma M."/>
        </authorList>
    </citation>
    <scope>NUCLEOTIDE SEQUENCE [LARGE SCALE GENOMIC DNA]</scope>
    <source>
        <strain evidence="1 2">Hs20B0-1</strain>
    </source>
</reference>
<name>A0A6A0BAF0_9LACT</name>
<dbReference type="EMBL" id="BLLH01000016">
    <property type="protein sequence ID" value="GFH41428.1"/>
    <property type="molecule type" value="Genomic_DNA"/>
</dbReference>
<protein>
    <submittedName>
        <fullName evidence="1">Uncharacterized protein</fullName>
    </submittedName>
</protein>
<evidence type="ECO:0000313" key="1">
    <source>
        <dbReference type="EMBL" id="GFH41428.1"/>
    </source>
</evidence>
<comment type="caution">
    <text evidence="1">The sequence shown here is derived from an EMBL/GenBank/DDBJ whole genome shotgun (WGS) entry which is preliminary data.</text>
</comment>
<proteinExistence type="predicted"/>
<dbReference type="Proteomes" id="UP000475928">
    <property type="component" value="Unassembled WGS sequence"/>
</dbReference>